<keyword evidence="12" id="KW-0963">Cytoplasm</keyword>
<dbReference type="STRING" id="1561003.Ark11_1235"/>
<dbReference type="RefSeq" id="WP_092343309.1">
    <property type="nucleotide sequence ID" value="NZ_FLSL01000093.1"/>
</dbReference>
<dbReference type="InterPro" id="IPR022663">
    <property type="entry name" value="DapB_C"/>
</dbReference>
<evidence type="ECO:0000259" key="14">
    <source>
        <dbReference type="Pfam" id="PF05173"/>
    </source>
</evidence>
<dbReference type="GO" id="GO:0016726">
    <property type="term" value="F:oxidoreductase activity, acting on CH or CH2 groups, NAD or NADP as acceptor"/>
    <property type="evidence" value="ECO:0007669"/>
    <property type="project" value="UniProtKB-UniRule"/>
</dbReference>
<dbReference type="EC" id="1.17.1.8" evidence="9 12"/>
<dbReference type="NCBIfam" id="TIGR00036">
    <property type="entry name" value="dapB"/>
    <property type="match status" value="1"/>
</dbReference>
<keyword evidence="7 12" id="KW-0457">Lysine biosynthesis</keyword>
<evidence type="ECO:0000313" key="15">
    <source>
        <dbReference type="EMBL" id="CUT18041.1"/>
    </source>
</evidence>
<protein>
    <recommendedName>
        <fullName evidence="9 12">4-hydroxy-tetrahydrodipicolinate reductase</fullName>
        <shortName evidence="12">HTPA reductase</shortName>
        <ecNumber evidence="9 12">1.17.1.8</ecNumber>
    </recommendedName>
</protein>
<dbReference type="PANTHER" id="PTHR20836">
    <property type="entry name" value="DIHYDRODIPICOLINATE REDUCTASE"/>
    <property type="match status" value="1"/>
</dbReference>
<keyword evidence="5 12" id="KW-0560">Oxidoreductase</keyword>
<keyword evidence="4 12" id="KW-0220">Diaminopimelate biosynthesis</keyword>
<accession>A0A0S4M2P3</accession>
<comment type="caution">
    <text evidence="12">Lacks conserved residue(s) required for the propagation of feature annotation.</text>
</comment>
<comment type="catalytic activity">
    <reaction evidence="11 12">
        <text>(S)-2,3,4,5-tetrahydrodipicolinate + NAD(+) + H2O = (2S,4S)-4-hydroxy-2,3,4,5-tetrahydrodipicolinate + NADH + H(+)</text>
        <dbReference type="Rhea" id="RHEA:35323"/>
        <dbReference type="ChEBI" id="CHEBI:15377"/>
        <dbReference type="ChEBI" id="CHEBI:15378"/>
        <dbReference type="ChEBI" id="CHEBI:16845"/>
        <dbReference type="ChEBI" id="CHEBI:57540"/>
        <dbReference type="ChEBI" id="CHEBI:57945"/>
        <dbReference type="ChEBI" id="CHEBI:67139"/>
        <dbReference type="EC" id="1.17.1.8"/>
    </reaction>
</comment>
<dbReference type="SUPFAM" id="SSF55347">
    <property type="entry name" value="Glyceraldehyde-3-phosphate dehydrogenase-like, C-terminal domain"/>
    <property type="match status" value="1"/>
</dbReference>
<dbReference type="GO" id="GO:0005829">
    <property type="term" value="C:cytosol"/>
    <property type="evidence" value="ECO:0007669"/>
    <property type="project" value="TreeGrafter"/>
</dbReference>
<feature type="binding site" evidence="12">
    <location>
        <position position="34"/>
    </location>
    <ligand>
        <name>NADP(+)</name>
        <dbReference type="ChEBI" id="CHEBI:58349"/>
    </ligand>
</feature>
<dbReference type="InterPro" id="IPR023940">
    <property type="entry name" value="DHDPR_bac"/>
</dbReference>
<evidence type="ECO:0000256" key="9">
    <source>
        <dbReference type="ARBA" id="ARBA00038983"/>
    </source>
</evidence>
<feature type="binding site" evidence="12">
    <location>
        <begin position="120"/>
        <end position="123"/>
    </location>
    <ligand>
        <name>NAD(+)</name>
        <dbReference type="ChEBI" id="CHEBI:57540"/>
    </ligand>
</feature>
<keyword evidence="16" id="KW-1185">Reference proteome</keyword>
<keyword evidence="2 12" id="KW-0028">Amino-acid biosynthesis</keyword>
<dbReference type="GO" id="GO:0019877">
    <property type="term" value="P:diaminopimelate biosynthetic process"/>
    <property type="evidence" value="ECO:0007669"/>
    <property type="project" value="UniProtKB-UniRule"/>
</dbReference>
<feature type="domain" description="Dihydrodipicolinate reductase N-terminal" evidence="13">
    <location>
        <begin position="1"/>
        <end position="123"/>
    </location>
</feature>
<dbReference type="InterPro" id="IPR036291">
    <property type="entry name" value="NAD(P)-bd_dom_sf"/>
</dbReference>
<name>A0A0S4M2P3_9BURK</name>
<dbReference type="GO" id="GO:0008839">
    <property type="term" value="F:4-hydroxy-tetrahydrodipicolinate reductase"/>
    <property type="evidence" value="ECO:0007669"/>
    <property type="project" value="UniProtKB-UniRule"/>
</dbReference>
<evidence type="ECO:0000256" key="1">
    <source>
        <dbReference type="ARBA" id="ARBA00006642"/>
    </source>
</evidence>
<comment type="function">
    <text evidence="12">Catalyzes the conversion of 4-hydroxy-tetrahydrodipicolinate (HTPA) to tetrahydrodipicolinate.</text>
</comment>
<dbReference type="PATRIC" id="fig|1561003.3.peg.1270"/>
<dbReference type="GO" id="GO:0009089">
    <property type="term" value="P:lysine biosynthetic process via diaminopimelate"/>
    <property type="evidence" value="ECO:0007669"/>
    <property type="project" value="UniProtKB-UniRule"/>
</dbReference>
<dbReference type="Gene3D" id="3.40.50.720">
    <property type="entry name" value="NAD(P)-binding Rossmann-like Domain"/>
    <property type="match status" value="1"/>
</dbReference>
<feature type="binding site" evidence="12">
    <location>
        <position position="154"/>
    </location>
    <ligand>
        <name>(S)-2,3,4,5-tetrahydrodipicolinate</name>
        <dbReference type="ChEBI" id="CHEBI:16845"/>
    </ligand>
</feature>
<evidence type="ECO:0000256" key="10">
    <source>
        <dbReference type="ARBA" id="ARBA00049080"/>
    </source>
</evidence>
<comment type="subunit">
    <text evidence="12">Homotetramer.</text>
</comment>
<dbReference type="InterPro" id="IPR000846">
    <property type="entry name" value="DapB_N"/>
</dbReference>
<reference evidence="16" key="1">
    <citation type="submission" date="2015-11" db="EMBL/GenBank/DDBJ databases">
        <authorList>
            <person name="Seth-Smith H.M.B."/>
        </authorList>
    </citation>
    <scope>NUCLEOTIDE SEQUENCE [LARGE SCALE GENOMIC DNA]</scope>
    <source>
        <strain evidence="16">2013Ark11</strain>
    </source>
</reference>
<evidence type="ECO:0000256" key="2">
    <source>
        <dbReference type="ARBA" id="ARBA00022605"/>
    </source>
</evidence>
<comment type="caution">
    <text evidence="12">Was originally thought to be a dihydrodipicolinate reductase (DHDPR), catalyzing the conversion of dihydrodipicolinate to tetrahydrodipicolinate. However, it was shown in E.coli that the substrate of the enzymatic reaction is not dihydrodipicolinate (DHDP) but in fact (2S,4S)-4-hydroxy-2,3,4,5-tetrahydrodipicolinic acid (HTPA), the product released by the DapA-catalyzed reaction.</text>
</comment>
<feature type="active site" description="Proton donor" evidence="12">
    <location>
        <position position="157"/>
    </location>
</feature>
<gene>
    <name evidence="12 15" type="primary">dapB</name>
    <name evidence="15" type="ORF">Ark11_1235</name>
</gene>
<evidence type="ECO:0000256" key="5">
    <source>
        <dbReference type="ARBA" id="ARBA00023002"/>
    </source>
</evidence>
<dbReference type="GO" id="GO:0050661">
    <property type="term" value="F:NADP binding"/>
    <property type="evidence" value="ECO:0007669"/>
    <property type="project" value="UniProtKB-UniRule"/>
</dbReference>
<evidence type="ECO:0000256" key="4">
    <source>
        <dbReference type="ARBA" id="ARBA00022915"/>
    </source>
</evidence>
<comment type="subcellular location">
    <subcellularLocation>
        <location evidence="12">Cytoplasm</location>
    </subcellularLocation>
</comment>
<dbReference type="CDD" id="cd02274">
    <property type="entry name" value="DHDPR_N"/>
    <property type="match status" value="1"/>
</dbReference>
<keyword evidence="3 12" id="KW-0521">NADP</keyword>
<evidence type="ECO:0000313" key="16">
    <source>
        <dbReference type="Proteomes" id="UP000198651"/>
    </source>
</evidence>
<dbReference type="HAMAP" id="MF_00102">
    <property type="entry name" value="DapB"/>
    <property type="match status" value="1"/>
</dbReference>
<dbReference type="GO" id="GO:0051287">
    <property type="term" value="F:NAD binding"/>
    <property type="evidence" value="ECO:0007669"/>
    <property type="project" value="UniProtKB-UniRule"/>
</dbReference>
<evidence type="ECO:0000256" key="12">
    <source>
        <dbReference type="HAMAP-Rule" id="MF_00102"/>
    </source>
</evidence>
<feature type="active site" description="Proton donor/acceptor" evidence="12">
    <location>
        <position position="153"/>
    </location>
</feature>
<evidence type="ECO:0000259" key="13">
    <source>
        <dbReference type="Pfam" id="PF01113"/>
    </source>
</evidence>
<dbReference type="Pfam" id="PF01113">
    <property type="entry name" value="DapB_N"/>
    <property type="match status" value="1"/>
</dbReference>
<dbReference type="Proteomes" id="UP000198651">
    <property type="component" value="Chromosome I"/>
</dbReference>
<dbReference type="SUPFAM" id="SSF51735">
    <property type="entry name" value="NAD(P)-binding Rossmann-fold domains"/>
    <property type="match status" value="1"/>
</dbReference>
<dbReference type="PANTHER" id="PTHR20836:SF0">
    <property type="entry name" value="4-HYDROXY-TETRAHYDRODIPICOLINATE REDUCTASE 1, CHLOROPLASTIC-RELATED"/>
    <property type="match status" value="1"/>
</dbReference>
<dbReference type="Pfam" id="PF05173">
    <property type="entry name" value="DapB_C"/>
    <property type="match status" value="1"/>
</dbReference>
<comment type="catalytic activity">
    <reaction evidence="10 12">
        <text>(S)-2,3,4,5-tetrahydrodipicolinate + NADP(+) + H2O = (2S,4S)-4-hydroxy-2,3,4,5-tetrahydrodipicolinate + NADPH + H(+)</text>
        <dbReference type="Rhea" id="RHEA:35331"/>
        <dbReference type="ChEBI" id="CHEBI:15377"/>
        <dbReference type="ChEBI" id="CHEBI:15378"/>
        <dbReference type="ChEBI" id="CHEBI:16845"/>
        <dbReference type="ChEBI" id="CHEBI:57783"/>
        <dbReference type="ChEBI" id="CHEBI:58349"/>
        <dbReference type="ChEBI" id="CHEBI:67139"/>
        <dbReference type="EC" id="1.17.1.8"/>
    </reaction>
</comment>
<feature type="binding site" evidence="12">
    <location>
        <begin position="96"/>
        <end position="98"/>
    </location>
    <ligand>
        <name>NAD(+)</name>
        <dbReference type="ChEBI" id="CHEBI:57540"/>
    </ligand>
</feature>
<keyword evidence="6 12" id="KW-0520">NAD</keyword>
<sequence length="248" mass="27302">MRVAISSCRGRMSRLLIESVIGSDGLELACVFSRDNSSSIGKSVSEFANCQLPIKVSSLSVDALSDVDVLIDFSHPEWTEFILPFCSDSNTKLVIGTTGIADNVMRKISDFSRNTACVFSANMSVGMNLMYRLLRQSLIALGADFDLNMSDSHHCHKKDSPSGTMKRILSIVSEVEEKNAISFEKDLLVTRLGDIVGEHKVIFSNLDECLEIRHTAHSRKIFTAGATKAALFLDNHEFGLFDMDDVLG</sequence>
<evidence type="ECO:0000256" key="7">
    <source>
        <dbReference type="ARBA" id="ARBA00023154"/>
    </source>
</evidence>
<evidence type="ECO:0000256" key="3">
    <source>
        <dbReference type="ARBA" id="ARBA00022857"/>
    </source>
</evidence>
<feature type="binding site" evidence="12">
    <location>
        <begin position="163"/>
        <end position="164"/>
    </location>
    <ligand>
        <name>(S)-2,3,4,5-tetrahydrodipicolinate</name>
        <dbReference type="ChEBI" id="CHEBI:16845"/>
    </ligand>
</feature>
<dbReference type="OrthoDB" id="9790352at2"/>
<organism evidence="15 16">
    <name type="scientific">Candidatus Ichthyocystis hellenicum</name>
    <dbReference type="NCBI Taxonomy" id="1561003"/>
    <lineage>
        <taxon>Bacteria</taxon>
        <taxon>Pseudomonadati</taxon>
        <taxon>Pseudomonadota</taxon>
        <taxon>Betaproteobacteria</taxon>
        <taxon>Burkholderiales</taxon>
        <taxon>Candidatus Ichthyocystis</taxon>
    </lineage>
</organism>
<dbReference type="AlphaFoldDB" id="A0A0S4M2P3"/>
<dbReference type="EMBL" id="LN906597">
    <property type="protein sequence ID" value="CUT18041.1"/>
    <property type="molecule type" value="Genomic_DNA"/>
</dbReference>
<evidence type="ECO:0000256" key="11">
    <source>
        <dbReference type="ARBA" id="ARBA00049396"/>
    </source>
</evidence>
<comment type="pathway">
    <text evidence="8 12">Amino-acid biosynthesis; L-lysine biosynthesis via DAP pathway; (S)-tetrahydrodipicolinate from L-aspartate: step 4/4.</text>
</comment>
<comment type="similarity">
    <text evidence="1 12">Belongs to the DapB family.</text>
</comment>
<proteinExistence type="inferred from homology"/>
<dbReference type="Gene3D" id="3.30.360.10">
    <property type="entry name" value="Dihydrodipicolinate Reductase, domain 2"/>
    <property type="match status" value="1"/>
</dbReference>
<feature type="domain" description="Dihydrodipicolinate reductase C-terminal" evidence="14">
    <location>
        <begin position="126"/>
        <end position="247"/>
    </location>
</feature>
<evidence type="ECO:0000256" key="8">
    <source>
        <dbReference type="ARBA" id="ARBA00037922"/>
    </source>
</evidence>
<dbReference type="PIRSF" id="PIRSF000161">
    <property type="entry name" value="DHPR"/>
    <property type="match status" value="1"/>
</dbReference>
<evidence type="ECO:0000256" key="6">
    <source>
        <dbReference type="ARBA" id="ARBA00023027"/>
    </source>
</evidence>
<dbReference type="UniPathway" id="UPA00034">
    <property type="reaction ID" value="UER00018"/>
</dbReference>